<reference evidence="1" key="2">
    <citation type="submission" date="2020-09" db="EMBL/GenBank/DDBJ databases">
        <authorList>
            <person name="Sun Q."/>
            <person name="Ohkuma M."/>
        </authorList>
    </citation>
    <scope>NUCLEOTIDE SEQUENCE</scope>
    <source>
        <strain evidence="1">JCM 15325</strain>
    </source>
</reference>
<proteinExistence type="predicted"/>
<dbReference type="Proteomes" id="UP000654670">
    <property type="component" value="Unassembled WGS sequence"/>
</dbReference>
<dbReference type="AlphaFoldDB" id="A0A917W186"/>
<sequence length="80" mass="9320">MQKTDLTHLLVEQKMIVYKSTVNAYIISGSMFQFKDHLYWINITLEGTCEEKSNFHIGRIGKGRDKWIGNEQEPYSLSAH</sequence>
<accession>A0A917W186</accession>
<comment type="caution">
    <text evidence="1">The sequence shown here is derived from an EMBL/GenBank/DDBJ whole genome shotgun (WGS) entry which is preliminary data.</text>
</comment>
<name>A0A917W186_9BACL</name>
<gene>
    <name evidence="1" type="ORF">GCM10007968_20760</name>
</gene>
<reference evidence="1" key="1">
    <citation type="journal article" date="2014" name="Int. J. Syst. Evol. Microbiol.">
        <title>Complete genome sequence of Corynebacterium casei LMG S-19264T (=DSM 44701T), isolated from a smear-ripened cheese.</title>
        <authorList>
            <consortium name="US DOE Joint Genome Institute (JGI-PGF)"/>
            <person name="Walter F."/>
            <person name="Albersmeier A."/>
            <person name="Kalinowski J."/>
            <person name="Ruckert C."/>
        </authorList>
    </citation>
    <scope>NUCLEOTIDE SEQUENCE</scope>
    <source>
        <strain evidence="1">JCM 15325</strain>
    </source>
</reference>
<organism evidence="1 2">
    <name type="scientific">Sporolactobacillus putidus</name>
    <dbReference type="NCBI Taxonomy" id="492735"/>
    <lineage>
        <taxon>Bacteria</taxon>
        <taxon>Bacillati</taxon>
        <taxon>Bacillota</taxon>
        <taxon>Bacilli</taxon>
        <taxon>Bacillales</taxon>
        <taxon>Sporolactobacillaceae</taxon>
        <taxon>Sporolactobacillus</taxon>
    </lineage>
</organism>
<evidence type="ECO:0000313" key="2">
    <source>
        <dbReference type="Proteomes" id="UP000654670"/>
    </source>
</evidence>
<keyword evidence="2" id="KW-1185">Reference proteome</keyword>
<evidence type="ECO:0000313" key="1">
    <source>
        <dbReference type="EMBL" id="GGL56621.1"/>
    </source>
</evidence>
<protein>
    <submittedName>
        <fullName evidence="1">Uncharacterized protein</fullName>
    </submittedName>
</protein>
<dbReference type="EMBL" id="BMOK01000008">
    <property type="protein sequence ID" value="GGL56621.1"/>
    <property type="molecule type" value="Genomic_DNA"/>
</dbReference>